<dbReference type="AlphaFoldDB" id="A0A371DG86"/>
<feature type="signal peptide" evidence="1">
    <location>
        <begin position="1"/>
        <end position="17"/>
    </location>
</feature>
<organism evidence="2 3">
    <name type="scientific">Lentinus brumalis</name>
    <dbReference type="NCBI Taxonomy" id="2498619"/>
    <lineage>
        <taxon>Eukaryota</taxon>
        <taxon>Fungi</taxon>
        <taxon>Dikarya</taxon>
        <taxon>Basidiomycota</taxon>
        <taxon>Agaricomycotina</taxon>
        <taxon>Agaricomycetes</taxon>
        <taxon>Polyporales</taxon>
        <taxon>Polyporaceae</taxon>
        <taxon>Lentinus</taxon>
    </lineage>
</organism>
<feature type="chain" id="PRO_5016720736" description="PEBP-like protein" evidence="1">
    <location>
        <begin position="18"/>
        <end position="168"/>
    </location>
</feature>
<proteinExistence type="predicted"/>
<evidence type="ECO:0008006" key="4">
    <source>
        <dbReference type="Google" id="ProtNLM"/>
    </source>
</evidence>
<protein>
    <recommendedName>
        <fullName evidence="4">PEBP-like protein</fullName>
    </recommendedName>
</protein>
<reference evidence="2 3" key="1">
    <citation type="journal article" date="2018" name="Biotechnol. Biofuels">
        <title>Integrative visual omics of the white-rot fungus Polyporus brumalis exposes the biotechnological potential of its oxidative enzymes for delignifying raw plant biomass.</title>
        <authorList>
            <person name="Miyauchi S."/>
            <person name="Rancon A."/>
            <person name="Drula E."/>
            <person name="Hage H."/>
            <person name="Chaduli D."/>
            <person name="Favel A."/>
            <person name="Grisel S."/>
            <person name="Henrissat B."/>
            <person name="Herpoel-Gimbert I."/>
            <person name="Ruiz-Duenas F.J."/>
            <person name="Chevret D."/>
            <person name="Hainaut M."/>
            <person name="Lin J."/>
            <person name="Wang M."/>
            <person name="Pangilinan J."/>
            <person name="Lipzen A."/>
            <person name="Lesage-Meessen L."/>
            <person name="Navarro D."/>
            <person name="Riley R."/>
            <person name="Grigoriev I.V."/>
            <person name="Zhou S."/>
            <person name="Raouche S."/>
            <person name="Rosso M.N."/>
        </authorList>
    </citation>
    <scope>NUCLEOTIDE SEQUENCE [LARGE SCALE GENOMIC DNA]</scope>
    <source>
        <strain evidence="2 3">BRFM 1820</strain>
    </source>
</reference>
<dbReference type="Proteomes" id="UP000256964">
    <property type="component" value="Unassembled WGS sequence"/>
</dbReference>
<evidence type="ECO:0000313" key="3">
    <source>
        <dbReference type="Proteomes" id="UP000256964"/>
    </source>
</evidence>
<dbReference type="OrthoDB" id="2742236at2759"/>
<gene>
    <name evidence="2" type="ORF">OH76DRAFT_1401413</name>
</gene>
<evidence type="ECO:0000313" key="2">
    <source>
        <dbReference type="EMBL" id="RDX51532.1"/>
    </source>
</evidence>
<name>A0A371DG86_9APHY</name>
<dbReference type="EMBL" id="KZ857394">
    <property type="protein sequence ID" value="RDX51532.1"/>
    <property type="molecule type" value="Genomic_DNA"/>
</dbReference>
<sequence length="168" mass="18061">MQFLAMAVILVAAVASAVVLPKRDAAIWKSPFSGTIVSPAANDTIVPGVEFPFEYDISNWCESAYSPFTVYLTEAPPSFDNVTTNGTLAPGTYIHNFGTYLVSNFGLPLSDDAKSPPPSFVLPEAIARVYPITQRFFSVVQEYDGCPGHIAKEFSVTFVPILVDGSSA</sequence>
<keyword evidence="1" id="KW-0732">Signal</keyword>
<accession>A0A371DG86</accession>
<evidence type="ECO:0000256" key="1">
    <source>
        <dbReference type="SAM" id="SignalP"/>
    </source>
</evidence>
<keyword evidence="3" id="KW-1185">Reference proteome</keyword>